<comment type="caution">
    <text evidence="2">The sequence shown here is derived from an EMBL/GenBank/DDBJ whole genome shotgun (WGS) entry which is preliminary data.</text>
</comment>
<dbReference type="AlphaFoldDB" id="A0A0Q2RX19"/>
<protein>
    <submittedName>
        <fullName evidence="2">Uncharacterized protein</fullName>
    </submittedName>
</protein>
<organism evidence="2 3">
    <name type="scientific">Mycobacterium gordonae</name>
    <dbReference type="NCBI Taxonomy" id="1778"/>
    <lineage>
        <taxon>Bacteria</taxon>
        <taxon>Bacillati</taxon>
        <taxon>Actinomycetota</taxon>
        <taxon>Actinomycetes</taxon>
        <taxon>Mycobacteriales</taxon>
        <taxon>Mycobacteriaceae</taxon>
        <taxon>Mycobacterium</taxon>
    </lineage>
</organism>
<gene>
    <name evidence="2" type="ORF">AO501_04115</name>
</gene>
<accession>A0A0Q2RX19</accession>
<sequence length="91" mass="9664">MATTPAGGAANNHDAGAVPLHERPEFIAWLTASCERQNLAVTVTDPTVIERVAILVGATRPQRPARHTRQTGATRSISRRREPGVPGAMTA</sequence>
<dbReference type="Proteomes" id="UP000051677">
    <property type="component" value="Unassembled WGS sequence"/>
</dbReference>
<name>A0A0Q2RX19_MYCGO</name>
<dbReference type="EMBL" id="LKTM01000070">
    <property type="protein sequence ID" value="KQH79731.1"/>
    <property type="molecule type" value="Genomic_DNA"/>
</dbReference>
<feature type="region of interest" description="Disordered" evidence="1">
    <location>
        <begin position="60"/>
        <end position="91"/>
    </location>
</feature>
<evidence type="ECO:0000313" key="2">
    <source>
        <dbReference type="EMBL" id="KQH79731.1"/>
    </source>
</evidence>
<evidence type="ECO:0000256" key="1">
    <source>
        <dbReference type="SAM" id="MobiDB-lite"/>
    </source>
</evidence>
<reference evidence="2 3" key="1">
    <citation type="submission" date="2015-10" db="EMBL/GenBank/DDBJ databases">
        <title>Mycobacterium gordonae draft genome assembly.</title>
        <authorList>
            <person name="Ustinova V."/>
            <person name="Smirnova T."/>
            <person name="Blagodatskikh K."/>
            <person name="Varlamov D."/>
            <person name="Larionova E."/>
            <person name="Chernousova L."/>
        </authorList>
    </citation>
    <scope>NUCLEOTIDE SEQUENCE [LARGE SCALE GENOMIC DNA]</scope>
    <source>
        <strain evidence="2 3">CTRI 14-8773</strain>
    </source>
</reference>
<proteinExistence type="predicted"/>
<evidence type="ECO:0000313" key="3">
    <source>
        <dbReference type="Proteomes" id="UP000051677"/>
    </source>
</evidence>